<dbReference type="GO" id="GO:0045892">
    <property type="term" value="P:negative regulation of DNA-templated transcription"/>
    <property type="evidence" value="ECO:0007669"/>
    <property type="project" value="TreeGrafter"/>
</dbReference>
<dbReference type="Proteomes" id="UP000006365">
    <property type="component" value="Chromosome"/>
</dbReference>
<sequence>MQRKTTQRTAIEQVFLSEDRPLGIDEILRLGRARVESLNQATVYRNLKLLLDRGWLTQINHPAMGTLYERSGKAHHHHFHCHGCNRVFELPGCTLNQQLAAPEGFVVEDHEVFLFGICPSCAAEAQ</sequence>
<dbReference type="SUPFAM" id="SSF46785">
    <property type="entry name" value="Winged helix' DNA-binding domain"/>
    <property type="match status" value="1"/>
</dbReference>
<keyword evidence="4" id="KW-0805">Transcription regulation</keyword>
<dbReference type="GO" id="GO:0000976">
    <property type="term" value="F:transcription cis-regulatory region binding"/>
    <property type="evidence" value="ECO:0007669"/>
    <property type="project" value="TreeGrafter"/>
</dbReference>
<name>A0A7U3YJE7_DESPD</name>
<feature type="binding site" evidence="7">
    <location>
        <position position="81"/>
    </location>
    <ligand>
        <name>Zn(2+)</name>
        <dbReference type="ChEBI" id="CHEBI:29105"/>
    </ligand>
</feature>
<keyword evidence="2" id="KW-0678">Repressor</keyword>
<proteinExistence type="inferred from homology"/>
<organism evidence="9 10">
    <name type="scientific">Desulfobulbus propionicus (strain ATCC 33891 / DSM 2032 / VKM B-1956 / 1pr3)</name>
    <dbReference type="NCBI Taxonomy" id="577650"/>
    <lineage>
        <taxon>Bacteria</taxon>
        <taxon>Pseudomonadati</taxon>
        <taxon>Thermodesulfobacteriota</taxon>
        <taxon>Desulfobulbia</taxon>
        <taxon>Desulfobulbales</taxon>
        <taxon>Desulfobulbaceae</taxon>
        <taxon>Desulfobulbus</taxon>
    </lineage>
</organism>
<comment type="cofactor">
    <cofactor evidence="7">
        <name>Zn(2+)</name>
        <dbReference type="ChEBI" id="CHEBI:29105"/>
    </cofactor>
    <text evidence="7">Binds 1 zinc ion per subunit.</text>
</comment>
<comment type="similarity">
    <text evidence="1">Belongs to the Fur family.</text>
</comment>
<dbReference type="KEGG" id="dpr:Despr_0248"/>
<protein>
    <submittedName>
        <fullName evidence="9">Ferric uptake regulator, Fur family</fullName>
    </submittedName>
</protein>
<accession>A0A7U3YJE7</accession>
<evidence type="ECO:0000256" key="5">
    <source>
        <dbReference type="ARBA" id="ARBA00023125"/>
    </source>
</evidence>
<keyword evidence="10" id="KW-1185">Reference proteome</keyword>
<dbReference type="Pfam" id="PF01475">
    <property type="entry name" value="FUR"/>
    <property type="match status" value="1"/>
</dbReference>
<keyword evidence="3 7" id="KW-0862">Zinc</keyword>
<gene>
    <name evidence="9" type="ordered locus">Despr_0248</name>
</gene>
<evidence type="ECO:0000256" key="8">
    <source>
        <dbReference type="PIRSR" id="PIRSR602481-2"/>
    </source>
</evidence>
<evidence type="ECO:0000256" key="4">
    <source>
        <dbReference type="ARBA" id="ARBA00023015"/>
    </source>
</evidence>
<dbReference type="InterPro" id="IPR036388">
    <property type="entry name" value="WH-like_DNA-bd_sf"/>
</dbReference>
<dbReference type="InterPro" id="IPR043135">
    <property type="entry name" value="Fur_C"/>
</dbReference>
<dbReference type="InterPro" id="IPR036390">
    <property type="entry name" value="WH_DNA-bd_sf"/>
</dbReference>
<dbReference type="Gene3D" id="3.30.1490.190">
    <property type="match status" value="1"/>
</dbReference>
<feature type="binding site" evidence="7">
    <location>
        <position position="121"/>
    </location>
    <ligand>
        <name>Zn(2+)</name>
        <dbReference type="ChEBI" id="CHEBI:29105"/>
    </ligand>
</feature>
<evidence type="ECO:0000256" key="7">
    <source>
        <dbReference type="PIRSR" id="PIRSR602481-1"/>
    </source>
</evidence>
<feature type="binding site" evidence="7">
    <location>
        <position position="84"/>
    </location>
    <ligand>
        <name>Zn(2+)</name>
        <dbReference type="ChEBI" id="CHEBI:29105"/>
    </ligand>
</feature>
<evidence type="ECO:0000313" key="10">
    <source>
        <dbReference type="Proteomes" id="UP000006365"/>
    </source>
</evidence>
<evidence type="ECO:0000313" key="9">
    <source>
        <dbReference type="EMBL" id="ADW16435.1"/>
    </source>
</evidence>
<dbReference type="PANTHER" id="PTHR33202">
    <property type="entry name" value="ZINC UPTAKE REGULATION PROTEIN"/>
    <property type="match status" value="1"/>
</dbReference>
<dbReference type="Gene3D" id="1.10.10.10">
    <property type="entry name" value="Winged helix-like DNA-binding domain superfamily/Winged helix DNA-binding domain"/>
    <property type="match status" value="1"/>
</dbReference>
<dbReference type="GO" id="GO:0008270">
    <property type="term" value="F:zinc ion binding"/>
    <property type="evidence" value="ECO:0007669"/>
    <property type="project" value="TreeGrafter"/>
</dbReference>
<keyword evidence="5" id="KW-0238">DNA-binding</keyword>
<reference evidence="9 10" key="1">
    <citation type="journal article" date="2011" name="Stand. Genomic Sci.">
        <title>Complete genome sequence of Desulfobulbus propionicus type strain (1pr3).</title>
        <authorList>
            <person name="Pagani I."/>
            <person name="Lapidus A."/>
            <person name="Nolan M."/>
            <person name="Lucas S."/>
            <person name="Hammon N."/>
            <person name="Deshpande S."/>
            <person name="Cheng J.F."/>
            <person name="Chertkov O."/>
            <person name="Davenport K."/>
            <person name="Tapia R."/>
            <person name="Han C."/>
            <person name="Goodwin L."/>
            <person name="Pitluck S."/>
            <person name="Liolios K."/>
            <person name="Mavromatis K."/>
            <person name="Ivanova N."/>
            <person name="Mikhailova N."/>
            <person name="Pati A."/>
            <person name="Chen A."/>
            <person name="Palaniappan K."/>
            <person name="Land M."/>
            <person name="Hauser L."/>
            <person name="Chang Y.J."/>
            <person name="Jeffries C.D."/>
            <person name="Detter J.C."/>
            <person name="Brambilla E."/>
            <person name="Kannan K.P."/>
            <person name="Djao O.D."/>
            <person name="Rohde M."/>
            <person name="Pukall R."/>
            <person name="Spring S."/>
            <person name="Goker M."/>
            <person name="Sikorski J."/>
            <person name="Woyke T."/>
            <person name="Bristow J."/>
            <person name="Eisen J.A."/>
            <person name="Markowitz V."/>
            <person name="Hugenholtz P."/>
            <person name="Kyrpides N.C."/>
            <person name="Klenk H.P."/>
        </authorList>
    </citation>
    <scope>NUCLEOTIDE SEQUENCE [LARGE SCALE GENOMIC DNA]</scope>
    <source>
        <strain evidence="10">ATCC 33891 / DSM 2032 / 1pr3</strain>
    </source>
</reference>
<dbReference type="EMBL" id="CP002364">
    <property type="protein sequence ID" value="ADW16435.1"/>
    <property type="molecule type" value="Genomic_DNA"/>
</dbReference>
<dbReference type="GO" id="GO:1900376">
    <property type="term" value="P:regulation of secondary metabolite biosynthetic process"/>
    <property type="evidence" value="ECO:0007669"/>
    <property type="project" value="TreeGrafter"/>
</dbReference>
<feature type="binding site" evidence="7">
    <location>
        <position position="118"/>
    </location>
    <ligand>
        <name>Zn(2+)</name>
        <dbReference type="ChEBI" id="CHEBI:29105"/>
    </ligand>
</feature>
<dbReference type="AlphaFoldDB" id="A0A7U3YJE7"/>
<evidence type="ECO:0000256" key="3">
    <source>
        <dbReference type="ARBA" id="ARBA00022833"/>
    </source>
</evidence>
<feature type="binding site" evidence="8">
    <location>
        <position position="110"/>
    </location>
    <ligand>
        <name>Fe cation</name>
        <dbReference type="ChEBI" id="CHEBI:24875"/>
    </ligand>
</feature>
<dbReference type="CDD" id="cd07153">
    <property type="entry name" value="Fur_like"/>
    <property type="match status" value="1"/>
</dbReference>
<keyword evidence="7" id="KW-0479">Metal-binding</keyword>
<dbReference type="RefSeq" id="WP_015722983.1">
    <property type="nucleotide sequence ID" value="NC_014972.1"/>
</dbReference>
<evidence type="ECO:0000256" key="1">
    <source>
        <dbReference type="ARBA" id="ARBA00007957"/>
    </source>
</evidence>
<dbReference type="PANTHER" id="PTHR33202:SF22">
    <property type="entry name" value="HYDROGEN PEROXIDE SENSITIVE REPRESSOR"/>
    <property type="match status" value="1"/>
</dbReference>
<keyword evidence="6" id="KW-0804">Transcription</keyword>
<comment type="cofactor">
    <cofactor evidence="8">
        <name>Mn(2+)</name>
        <dbReference type="ChEBI" id="CHEBI:29035"/>
    </cofactor>
    <cofactor evidence="8">
        <name>Fe(2+)</name>
        <dbReference type="ChEBI" id="CHEBI:29033"/>
    </cofactor>
    <text evidence="8">Binds 1 Mn(2+) or Fe(2+) ion per subunit.</text>
</comment>
<evidence type="ECO:0000256" key="2">
    <source>
        <dbReference type="ARBA" id="ARBA00022491"/>
    </source>
</evidence>
<feature type="binding site" evidence="8">
    <location>
        <position position="75"/>
    </location>
    <ligand>
        <name>Fe cation</name>
        <dbReference type="ChEBI" id="CHEBI:24875"/>
    </ligand>
</feature>
<evidence type="ECO:0000256" key="6">
    <source>
        <dbReference type="ARBA" id="ARBA00023163"/>
    </source>
</evidence>
<dbReference type="GO" id="GO:0003700">
    <property type="term" value="F:DNA-binding transcription factor activity"/>
    <property type="evidence" value="ECO:0007669"/>
    <property type="project" value="InterPro"/>
</dbReference>
<dbReference type="InterPro" id="IPR002481">
    <property type="entry name" value="FUR"/>
</dbReference>
<keyword evidence="8" id="KW-0408">Iron</keyword>